<dbReference type="Gene3D" id="1.25.40.10">
    <property type="entry name" value="Tetratricopeptide repeat domain"/>
    <property type="match status" value="1"/>
</dbReference>
<feature type="region of interest" description="Disordered" evidence="6">
    <location>
        <begin position="1"/>
        <end position="107"/>
    </location>
</feature>
<reference evidence="7 8" key="1">
    <citation type="journal article" date="2024" name="Nat. Commun.">
        <title>Phylogenomics reveals the evolutionary origins of lichenization in chlorophyte algae.</title>
        <authorList>
            <person name="Puginier C."/>
            <person name="Libourel C."/>
            <person name="Otte J."/>
            <person name="Skaloud P."/>
            <person name="Haon M."/>
            <person name="Grisel S."/>
            <person name="Petersen M."/>
            <person name="Berrin J.G."/>
            <person name="Delaux P.M."/>
            <person name="Dal Grande F."/>
            <person name="Keller J."/>
        </authorList>
    </citation>
    <scope>NUCLEOTIDE SEQUENCE [LARGE SCALE GENOMIC DNA]</scope>
    <source>
        <strain evidence="7 8">SAG 2145</strain>
    </source>
</reference>
<keyword evidence="8" id="KW-1185">Reference proteome</keyword>
<evidence type="ECO:0000256" key="4">
    <source>
        <dbReference type="ARBA" id="ARBA00022803"/>
    </source>
</evidence>
<dbReference type="AlphaFoldDB" id="A0AAW1R498"/>
<dbReference type="GO" id="GO:0051879">
    <property type="term" value="F:Hsp90 protein binding"/>
    <property type="evidence" value="ECO:0007669"/>
    <property type="project" value="TreeGrafter"/>
</dbReference>
<dbReference type="EMBL" id="JALJOS010000016">
    <property type="protein sequence ID" value="KAK9828338.1"/>
    <property type="molecule type" value="Genomic_DNA"/>
</dbReference>
<dbReference type="PANTHER" id="PTHR22904">
    <property type="entry name" value="TPR REPEAT CONTAINING PROTEIN"/>
    <property type="match status" value="1"/>
</dbReference>
<comment type="subcellular location">
    <subcellularLocation>
        <location evidence="1">Cytoplasm</location>
    </subcellularLocation>
</comment>
<organism evidence="7 8">
    <name type="scientific">Apatococcus lobatus</name>
    <dbReference type="NCBI Taxonomy" id="904363"/>
    <lineage>
        <taxon>Eukaryota</taxon>
        <taxon>Viridiplantae</taxon>
        <taxon>Chlorophyta</taxon>
        <taxon>core chlorophytes</taxon>
        <taxon>Trebouxiophyceae</taxon>
        <taxon>Chlorellales</taxon>
        <taxon>Chlorellaceae</taxon>
        <taxon>Apatococcus</taxon>
    </lineage>
</organism>
<dbReference type="FunFam" id="1.25.40.10:FF:000020">
    <property type="entry name" value="Stress-induced phosphoprotein 1"/>
    <property type="match status" value="1"/>
</dbReference>
<feature type="region of interest" description="Disordered" evidence="6">
    <location>
        <begin position="233"/>
        <end position="295"/>
    </location>
</feature>
<dbReference type="InterPro" id="IPR013105">
    <property type="entry name" value="TPR_2"/>
</dbReference>
<comment type="caution">
    <text evidence="7">The sequence shown here is derived from an EMBL/GenBank/DDBJ whole genome shotgun (WGS) entry which is preliminary data.</text>
</comment>
<protein>
    <submittedName>
        <fullName evidence="7">Uncharacterized protein</fullName>
    </submittedName>
</protein>
<feature type="compositionally biased region" description="Gly residues" evidence="6">
    <location>
        <begin position="39"/>
        <end position="48"/>
    </location>
</feature>
<evidence type="ECO:0000313" key="8">
    <source>
        <dbReference type="Proteomes" id="UP001438707"/>
    </source>
</evidence>
<evidence type="ECO:0000256" key="2">
    <source>
        <dbReference type="ARBA" id="ARBA00022490"/>
    </source>
</evidence>
<dbReference type="PANTHER" id="PTHR22904:SF533">
    <property type="entry name" value="HSP70-HSP90 ORGANIZING PROTEIN 3"/>
    <property type="match status" value="1"/>
</dbReference>
<keyword evidence="4 5" id="KW-0802">TPR repeat</keyword>
<evidence type="ECO:0000256" key="6">
    <source>
        <dbReference type="SAM" id="MobiDB-lite"/>
    </source>
</evidence>
<accession>A0AAW1R498</accession>
<sequence>MGKRKGRGGGGPVEDQYGEAFVSQDREERPSFASKSGRSGMGGGGEAGGSKRSGQVSFSRHVPKFLQGHMHLLGRKPPGHEDDPAAAINNAVESDDDDNREDEDEAAAMRRAVAEDPTLAADHPELHDTLKKGRAVEAKELGNRAFAAKNFEEALQHFNTCIQLDPGNEVYFSNRAAALTSLRRFPAAVADSKKVIQLRPKWVKGYSRLAAAHFGNEDFSEAREAYEKALELEPDDQQLQDMRHKADVQERRQAEERRHKFKSKAPNTAKRRKGPHVKPGSGSAGPVSFDDEEED</sequence>
<name>A0AAW1R498_9CHLO</name>
<gene>
    <name evidence="7" type="ORF">WJX74_009774</name>
</gene>
<keyword evidence="3" id="KW-0677">Repeat</keyword>
<dbReference type="Proteomes" id="UP001438707">
    <property type="component" value="Unassembled WGS sequence"/>
</dbReference>
<feature type="repeat" description="TPR" evidence="5">
    <location>
        <begin position="135"/>
        <end position="168"/>
    </location>
</feature>
<evidence type="ECO:0000256" key="3">
    <source>
        <dbReference type="ARBA" id="ARBA00022737"/>
    </source>
</evidence>
<dbReference type="InterPro" id="IPR019734">
    <property type="entry name" value="TPR_rpt"/>
</dbReference>
<evidence type="ECO:0000313" key="7">
    <source>
        <dbReference type="EMBL" id="KAK9828338.1"/>
    </source>
</evidence>
<dbReference type="GO" id="GO:0005737">
    <property type="term" value="C:cytoplasm"/>
    <property type="evidence" value="ECO:0007669"/>
    <property type="project" value="UniProtKB-SubCell"/>
</dbReference>
<keyword evidence="2" id="KW-0963">Cytoplasm</keyword>
<feature type="compositionally biased region" description="Basic and acidic residues" evidence="6">
    <location>
        <begin position="241"/>
        <end position="258"/>
    </location>
</feature>
<feature type="compositionally biased region" description="Acidic residues" evidence="6">
    <location>
        <begin position="93"/>
        <end position="106"/>
    </location>
</feature>
<dbReference type="Pfam" id="PF07719">
    <property type="entry name" value="TPR_2"/>
    <property type="match status" value="1"/>
</dbReference>
<feature type="repeat" description="TPR" evidence="5">
    <location>
        <begin position="203"/>
        <end position="236"/>
    </location>
</feature>
<dbReference type="PROSITE" id="PS50293">
    <property type="entry name" value="TPR_REGION"/>
    <property type="match status" value="1"/>
</dbReference>
<dbReference type="Pfam" id="PF00515">
    <property type="entry name" value="TPR_1"/>
    <property type="match status" value="1"/>
</dbReference>
<evidence type="ECO:0000256" key="1">
    <source>
        <dbReference type="ARBA" id="ARBA00004496"/>
    </source>
</evidence>
<dbReference type="PROSITE" id="PS50005">
    <property type="entry name" value="TPR"/>
    <property type="match status" value="2"/>
</dbReference>
<evidence type="ECO:0000256" key="5">
    <source>
        <dbReference type="PROSITE-ProRule" id="PRU00339"/>
    </source>
</evidence>
<dbReference type="SMART" id="SM00028">
    <property type="entry name" value="TPR"/>
    <property type="match status" value="3"/>
</dbReference>
<feature type="compositionally biased region" description="Basic residues" evidence="6">
    <location>
        <begin position="259"/>
        <end position="276"/>
    </location>
</feature>
<dbReference type="InterPro" id="IPR011990">
    <property type="entry name" value="TPR-like_helical_dom_sf"/>
</dbReference>
<dbReference type="SUPFAM" id="SSF48452">
    <property type="entry name" value="TPR-like"/>
    <property type="match status" value="1"/>
</dbReference>
<proteinExistence type="predicted"/>